<dbReference type="EMBL" id="BAABLW010000007">
    <property type="protein sequence ID" value="GAA4920832.1"/>
    <property type="molecule type" value="Genomic_DNA"/>
</dbReference>
<name>A0ABP9FXA9_9MICC</name>
<keyword evidence="10" id="KW-1185">Reference proteome</keyword>
<keyword evidence="7 8" id="KW-0472">Membrane</keyword>
<organism evidence="9 10">
    <name type="scientific">Nesterenkonia rhizosphaerae</name>
    <dbReference type="NCBI Taxonomy" id="1348272"/>
    <lineage>
        <taxon>Bacteria</taxon>
        <taxon>Bacillati</taxon>
        <taxon>Actinomycetota</taxon>
        <taxon>Actinomycetes</taxon>
        <taxon>Micrococcales</taxon>
        <taxon>Micrococcaceae</taxon>
        <taxon>Nesterenkonia</taxon>
    </lineage>
</organism>
<keyword evidence="6 8" id="KW-1133">Transmembrane helix</keyword>
<keyword evidence="5 8" id="KW-0812">Transmembrane</keyword>
<dbReference type="PANTHER" id="PTHR30472">
    <property type="entry name" value="FERRIC ENTEROBACTIN TRANSPORT SYSTEM PERMEASE PROTEIN"/>
    <property type="match status" value="1"/>
</dbReference>
<evidence type="ECO:0000256" key="3">
    <source>
        <dbReference type="ARBA" id="ARBA00022448"/>
    </source>
</evidence>
<feature type="transmembrane region" description="Helical" evidence="8">
    <location>
        <begin position="118"/>
        <end position="137"/>
    </location>
</feature>
<comment type="caution">
    <text evidence="9">The sequence shown here is derived from an EMBL/GenBank/DDBJ whole genome shotgun (WGS) entry which is preliminary data.</text>
</comment>
<evidence type="ECO:0000256" key="1">
    <source>
        <dbReference type="ARBA" id="ARBA00004651"/>
    </source>
</evidence>
<feature type="transmembrane region" description="Helical" evidence="8">
    <location>
        <begin position="144"/>
        <end position="162"/>
    </location>
</feature>
<reference evidence="10" key="1">
    <citation type="journal article" date="2019" name="Int. J. Syst. Evol. Microbiol.">
        <title>The Global Catalogue of Microorganisms (GCM) 10K type strain sequencing project: providing services to taxonomists for standard genome sequencing and annotation.</title>
        <authorList>
            <consortium name="The Broad Institute Genomics Platform"/>
            <consortium name="The Broad Institute Genome Sequencing Center for Infectious Disease"/>
            <person name="Wu L."/>
            <person name="Ma J."/>
        </authorList>
    </citation>
    <scope>NUCLEOTIDE SEQUENCE [LARGE SCALE GENOMIC DNA]</scope>
    <source>
        <strain evidence="10">JCM 19129</strain>
    </source>
</reference>
<comment type="subcellular location">
    <subcellularLocation>
        <location evidence="1">Cell membrane</location>
        <topology evidence="1">Multi-pass membrane protein</topology>
    </subcellularLocation>
</comment>
<evidence type="ECO:0000256" key="8">
    <source>
        <dbReference type="SAM" id="Phobius"/>
    </source>
</evidence>
<keyword evidence="3" id="KW-0813">Transport</keyword>
<feature type="transmembrane region" description="Helical" evidence="8">
    <location>
        <begin position="263"/>
        <end position="291"/>
    </location>
</feature>
<proteinExistence type="inferred from homology"/>
<dbReference type="Proteomes" id="UP001500368">
    <property type="component" value="Unassembled WGS sequence"/>
</dbReference>
<protein>
    <submittedName>
        <fullName evidence="9">Iron chelate uptake ABC transporter family permease subunit</fullName>
    </submittedName>
</protein>
<dbReference type="Gene3D" id="1.10.3470.10">
    <property type="entry name" value="ABC transporter involved in vitamin B12 uptake, BtuC"/>
    <property type="match status" value="1"/>
</dbReference>
<evidence type="ECO:0000256" key="4">
    <source>
        <dbReference type="ARBA" id="ARBA00022475"/>
    </source>
</evidence>
<evidence type="ECO:0000313" key="9">
    <source>
        <dbReference type="EMBL" id="GAA4920832.1"/>
    </source>
</evidence>
<feature type="transmembrane region" description="Helical" evidence="8">
    <location>
        <begin position="221"/>
        <end position="243"/>
    </location>
</feature>
<feature type="transmembrane region" description="Helical" evidence="8">
    <location>
        <begin position="87"/>
        <end position="106"/>
    </location>
</feature>
<evidence type="ECO:0000256" key="5">
    <source>
        <dbReference type="ARBA" id="ARBA00022692"/>
    </source>
</evidence>
<dbReference type="InterPro" id="IPR037294">
    <property type="entry name" value="ABC_BtuC-like"/>
</dbReference>
<evidence type="ECO:0000313" key="10">
    <source>
        <dbReference type="Proteomes" id="UP001500368"/>
    </source>
</evidence>
<evidence type="ECO:0000256" key="2">
    <source>
        <dbReference type="ARBA" id="ARBA00007935"/>
    </source>
</evidence>
<evidence type="ECO:0000256" key="7">
    <source>
        <dbReference type="ARBA" id="ARBA00023136"/>
    </source>
</evidence>
<dbReference type="SUPFAM" id="SSF81345">
    <property type="entry name" value="ABC transporter involved in vitamin B12 uptake, BtuC"/>
    <property type="match status" value="1"/>
</dbReference>
<comment type="similarity">
    <text evidence="2">Belongs to the binding-protein-dependent transport system permease family. FecCD subfamily.</text>
</comment>
<accession>A0ABP9FXA9</accession>
<keyword evidence="4" id="KW-1003">Cell membrane</keyword>
<feature type="transmembrane region" description="Helical" evidence="8">
    <location>
        <begin position="174"/>
        <end position="200"/>
    </location>
</feature>
<feature type="transmembrane region" description="Helical" evidence="8">
    <location>
        <begin position="331"/>
        <end position="349"/>
    </location>
</feature>
<gene>
    <name evidence="9" type="ORF">GCM10025790_16270</name>
</gene>
<dbReference type="InterPro" id="IPR000522">
    <property type="entry name" value="ABC_transptr_permease_BtuC"/>
</dbReference>
<dbReference type="CDD" id="cd06550">
    <property type="entry name" value="TM_ABC_iron-siderophores_like"/>
    <property type="match status" value="1"/>
</dbReference>
<dbReference type="PANTHER" id="PTHR30472:SF1">
    <property type="entry name" value="FE(3+) DICITRATE TRANSPORT SYSTEM PERMEASE PROTEIN FECC-RELATED"/>
    <property type="match status" value="1"/>
</dbReference>
<evidence type="ECO:0000256" key="6">
    <source>
        <dbReference type="ARBA" id="ARBA00022989"/>
    </source>
</evidence>
<dbReference type="RefSeq" id="WP_345477551.1">
    <property type="nucleotide sequence ID" value="NZ_BAABLW010000007.1"/>
</dbReference>
<feature type="transmembrane region" description="Helical" evidence="8">
    <location>
        <begin position="25"/>
        <end position="45"/>
    </location>
</feature>
<sequence>MTAQTAPTRADAAPLPLASAGARRLVVVGCGLLLLLGLSWISLFVGSGNISAGTVSDTLSRWAAGDLPAGARDTTELLILERRVPRTVLAIVVGAALGLGGVLMQALTRNPLADPGLLGVNAGAYAAVVFGSATMGVTIGFAHVWLAIAGAFITAVAVYLIGTSGYAGASSAKLVLTGVAIGALLSGLSYAVTLAMPTVFDQVRFWSAGSLQGRSWDELNAVLPFMMIGALIAALLPRALNAISLGDDAAVALGARPGLTKVAGLAAVTLLCGAATAAAGPLSFIGLMVPHALRMLLGPDHRWLVPLSLLAAPVLVLTADILARLVVASELPAGVVTAFLGAPVLIWLTRRRAVKNL</sequence>
<dbReference type="Pfam" id="PF01032">
    <property type="entry name" value="FecCD"/>
    <property type="match status" value="1"/>
</dbReference>